<feature type="non-terminal residue" evidence="7">
    <location>
        <position position="1"/>
    </location>
</feature>
<evidence type="ECO:0000256" key="4">
    <source>
        <dbReference type="ARBA" id="ARBA00022989"/>
    </source>
</evidence>
<dbReference type="Proteomes" id="UP000230159">
    <property type="component" value="Unassembled WGS sequence"/>
</dbReference>
<accession>A0A2H0D356</accession>
<keyword evidence="4 6" id="KW-1133">Transmembrane helix</keyword>
<evidence type="ECO:0008006" key="9">
    <source>
        <dbReference type="Google" id="ProtNLM"/>
    </source>
</evidence>
<sequence length="192" mass="22027">SFTVIVVTGISIDLFSDHFHRFFKKAKTARDSFRLEVIWTAVWISVGIGFAIPIYYALGETKTIEYVTAYALEKSLSVDNLIVFILIFTSLGISHVLQHRVLMWGIIGAIFMRIGFILAGVSLLESFHWMIYVLGAVLLFTSIRMIMKKEKEKLEIERSFSVRFLRKIIPLDISENHSSFIVKKQGKRYGTI</sequence>
<dbReference type="PANTHER" id="PTHR30238">
    <property type="entry name" value="MEMBRANE BOUND PREDICTED REDOX MODULATOR"/>
    <property type="match status" value="1"/>
</dbReference>
<evidence type="ECO:0000256" key="5">
    <source>
        <dbReference type="ARBA" id="ARBA00023136"/>
    </source>
</evidence>
<protein>
    <recommendedName>
        <fullName evidence="9">Tellurium resistance protein TerC</fullName>
    </recommendedName>
</protein>
<feature type="transmembrane region" description="Helical" evidence="6">
    <location>
        <begin position="78"/>
        <end position="97"/>
    </location>
</feature>
<comment type="subcellular location">
    <subcellularLocation>
        <location evidence="1">Membrane</location>
        <topology evidence="1">Multi-pass membrane protein</topology>
    </subcellularLocation>
</comment>
<evidence type="ECO:0000313" key="7">
    <source>
        <dbReference type="EMBL" id="PIP76030.1"/>
    </source>
</evidence>
<comment type="caution">
    <text evidence="7">The sequence shown here is derived from an EMBL/GenBank/DDBJ whole genome shotgun (WGS) entry which is preliminary data.</text>
</comment>
<evidence type="ECO:0000256" key="1">
    <source>
        <dbReference type="ARBA" id="ARBA00004141"/>
    </source>
</evidence>
<dbReference type="InterPro" id="IPR005496">
    <property type="entry name" value="Integral_membrane_TerC"/>
</dbReference>
<feature type="transmembrane region" description="Helical" evidence="6">
    <location>
        <begin position="129"/>
        <end position="147"/>
    </location>
</feature>
<gene>
    <name evidence="7" type="ORF">COW86_00390</name>
</gene>
<evidence type="ECO:0000256" key="2">
    <source>
        <dbReference type="ARBA" id="ARBA00007511"/>
    </source>
</evidence>
<reference evidence="7 8" key="1">
    <citation type="submission" date="2017-09" db="EMBL/GenBank/DDBJ databases">
        <title>Depth-based differentiation of microbial function through sediment-hosted aquifers and enrichment of novel symbionts in the deep terrestrial subsurface.</title>
        <authorList>
            <person name="Probst A.J."/>
            <person name="Ladd B."/>
            <person name="Jarett J.K."/>
            <person name="Geller-Mcgrath D.E."/>
            <person name="Sieber C.M."/>
            <person name="Emerson J.B."/>
            <person name="Anantharaman K."/>
            <person name="Thomas B.C."/>
            <person name="Malmstrom R."/>
            <person name="Stieglmeier M."/>
            <person name="Klingl A."/>
            <person name="Woyke T."/>
            <person name="Ryan C.M."/>
            <person name="Banfield J.F."/>
        </authorList>
    </citation>
    <scope>NUCLEOTIDE SEQUENCE [LARGE SCALE GENOMIC DNA]</scope>
    <source>
        <strain evidence="7">CG22_combo_CG10-13_8_21_14_all_39_9</strain>
    </source>
</reference>
<feature type="transmembrane region" description="Helical" evidence="6">
    <location>
        <begin position="37"/>
        <end position="58"/>
    </location>
</feature>
<keyword evidence="3 6" id="KW-0812">Transmembrane</keyword>
<feature type="transmembrane region" description="Helical" evidence="6">
    <location>
        <begin position="104"/>
        <end position="123"/>
    </location>
</feature>
<proteinExistence type="inferred from homology"/>
<evidence type="ECO:0000313" key="8">
    <source>
        <dbReference type="Proteomes" id="UP000230159"/>
    </source>
</evidence>
<dbReference type="EMBL" id="PCTN01000015">
    <property type="protein sequence ID" value="PIP76030.1"/>
    <property type="molecule type" value="Genomic_DNA"/>
</dbReference>
<keyword evidence="5 6" id="KW-0472">Membrane</keyword>
<evidence type="ECO:0000256" key="3">
    <source>
        <dbReference type="ARBA" id="ARBA00022692"/>
    </source>
</evidence>
<organism evidence="7 8">
    <name type="scientific">Candidatus Kuenenbacteria bacterium CG22_combo_CG10-13_8_21_14_all_39_9</name>
    <dbReference type="NCBI Taxonomy" id="1974621"/>
    <lineage>
        <taxon>Bacteria</taxon>
        <taxon>Candidatus Kueneniibacteriota</taxon>
    </lineage>
</organism>
<dbReference type="GO" id="GO:0016020">
    <property type="term" value="C:membrane"/>
    <property type="evidence" value="ECO:0007669"/>
    <property type="project" value="UniProtKB-SubCell"/>
</dbReference>
<dbReference type="PANTHER" id="PTHR30238:SF0">
    <property type="entry name" value="THYLAKOID MEMBRANE PROTEIN TERC, CHLOROPLASTIC"/>
    <property type="match status" value="1"/>
</dbReference>
<feature type="non-terminal residue" evidence="7">
    <location>
        <position position="192"/>
    </location>
</feature>
<dbReference type="AlphaFoldDB" id="A0A2H0D356"/>
<evidence type="ECO:0000256" key="6">
    <source>
        <dbReference type="SAM" id="Phobius"/>
    </source>
</evidence>
<dbReference type="Pfam" id="PF03741">
    <property type="entry name" value="TerC"/>
    <property type="match status" value="1"/>
</dbReference>
<comment type="similarity">
    <text evidence="2">Belongs to the TerC family.</text>
</comment>
<name>A0A2H0D356_9BACT</name>